<evidence type="ECO:0000313" key="3">
    <source>
        <dbReference type="Proteomes" id="UP000443353"/>
    </source>
</evidence>
<feature type="transmembrane region" description="Helical" evidence="1">
    <location>
        <begin position="25"/>
        <end position="47"/>
    </location>
</feature>
<keyword evidence="1" id="KW-0472">Membrane</keyword>
<dbReference type="RefSeq" id="WP_160409865.1">
    <property type="nucleotide sequence ID" value="NZ_WSES01000006.1"/>
</dbReference>
<keyword evidence="1" id="KW-0812">Transmembrane</keyword>
<keyword evidence="3" id="KW-1185">Reference proteome</keyword>
<sequence length="308" mass="33583">MEDLKEPATATPVHPARPSRRWSRLVLYVLATVGALALALIALAYWLHAHDARKRVTIDEAAVIDDVMGQTYGKYSAAKKGWLYVGEDSVTYLMRVVQQAKIPDGAAGDELYFVASGAAVNGDGQAVYGVFYVHPDGKDGGLAQENTQVRFLSNAPVKPEQVRFEALSDNLWGWVVKTRWDAEPDSEAVTTMNTVLAPHDGQIAVLGEFLAARDAKPEGSCADAKAAYDAWLAQIANTEDGDDGGIPPTRCDKRRWTYRTATVNGNIPVPITVTAGGTLDDKPVEAQTWKLMFDTRTFSYDIPPDLQN</sequence>
<keyword evidence="1" id="KW-1133">Transmembrane helix</keyword>
<comment type="caution">
    <text evidence="2">The sequence shown here is derived from an EMBL/GenBank/DDBJ whole genome shotgun (WGS) entry which is preliminary data.</text>
</comment>
<reference evidence="2 3" key="1">
    <citation type="submission" date="2019-12" db="EMBL/GenBank/DDBJ databases">
        <authorList>
            <person name="Li C."/>
            <person name="Zhao J."/>
        </authorList>
    </citation>
    <scope>NUCLEOTIDE SEQUENCE [LARGE SCALE GENOMIC DNA]</scope>
    <source>
        <strain evidence="2 3">NEAU-DD11</strain>
    </source>
</reference>
<organism evidence="2 3">
    <name type="scientific">Massilia cellulosiltytica</name>
    <dbReference type="NCBI Taxonomy" id="2683234"/>
    <lineage>
        <taxon>Bacteria</taxon>
        <taxon>Pseudomonadati</taxon>
        <taxon>Pseudomonadota</taxon>
        <taxon>Betaproteobacteria</taxon>
        <taxon>Burkholderiales</taxon>
        <taxon>Oxalobacteraceae</taxon>
        <taxon>Telluria group</taxon>
        <taxon>Massilia</taxon>
    </lineage>
</organism>
<dbReference type="AlphaFoldDB" id="A0A7X3G3L7"/>
<protein>
    <submittedName>
        <fullName evidence="2">Uncharacterized protein</fullName>
    </submittedName>
</protein>
<dbReference type="EMBL" id="WSES01000006">
    <property type="protein sequence ID" value="MVW62339.1"/>
    <property type="molecule type" value="Genomic_DNA"/>
</dbReference>
<dbReference type="Proteomes" id="UP000443353">
    <property type="component" value="Unassembled WGS sequence"/>
</dbReference>
<evidence type="ECO:0000256" key="1">
    <source>
        <dbReference type="SAM" id="Phobius"/>
    </source>
</evidence>
<evidence type="ECO:0000313" key="2">
    <source>
        <dbReference type="EMBL" id="MVW62339.1"/>
    </source>
</evidence>
<accession>A0A7X3G3L7</accession>
<proteinExistence type="predicted"/>
<name>A0A7X3G3L7_9BURK</name>
<gene>
    <name evidence="2" type="ORF">GPY61_20625</name>
</gene>